<sequence>MLTKGIEVMKYIRASAGRAGISVVFEDANQPRHDGKTIYLPRITAATTDLQLKQLMASTDHEVAHDRYSSFDLLKEKKLDPQSMVMFVWNFLEDSRINHIEAMEYRGFRENWDDCSSILIKDILVKAKGSTTPAATLVTALFSWETTLTSSIFPQIELVVSKATPNKKVLDVLTGFTGRLADCYEILDKQVGSEATYQLALDIIKKLGKECEKELKPTPVKSKSDGELEKSGGKEEKTDGKSSEEFGKNGEKGSPEDEEYKVIEIKVTEEDLEKYSLSMHNEEGSEMGKVGINFEPVKETSGWDLTDYDNFIVVDYPKNTGPEFYFAKKTTRFLREYHSEVEPRLISQENFAQQVRKLIQIKARVQRQYGVKKGKLDQSRLSRICFDAPGFNERVFKNKIDNKMLDAAVSVLVDMSGSMHGMKAYYALASTLLVNEVCSTLNIPLEIVGFTDGKLNSFTDWCPAMYIYKSFSDLKVDSDRIKNYFELSSNHMVGNPDGENILWAHDRLIKRKEKKKLLVVMSDGSPAASKGSYGIGRFTEKVIQEIENTKVVDIYGLGLCSTAVQSYYRAHSVVNDPQEIPSKLLELIERKIINV</sequence>
<dbReference type="SUPFAM" id="SSF53300">
    <property type="entry name" value="vWA-like"/>
    <property type="match status" value="1"/>
</dbReference>
<protein>
    <submittedName>
        <fullName evidence="3">CobT, cobaltochelatase, CobT subunit</fullName>
    </submittedName>
</protein>
<dbReference type="InterPro" id="IPR051928">
    <property type="entry name" value="NorD/CobT"/>
</dbReference>
<feature type="region of interest" description="Disordered" evidence="1">
    <location>
        <begin position="217"/>
        <end position="260"/>
    </location>
</feature>
<dbReference type="InterPro" id="IPR036465">
    <property type="entry name" value="vWFA_dom_sf"/>
</dbReference>
<gene>
    <name evidence="3" type="ORF">UFOVP135_52</name>
</gene>
<dbReference type="EMBL" id="LR796254">
    <property type="protein sequence ID" value="CAB4131972.1"/>
    <property type="molecule type" value="Genomic_DNA"/>
</dbReference>
<dbReference type="Pfam" id="PF11775">
    <property type="entry name" value="CobT_C"/>
    <property type="match status" value="2"/>
</dbReference>
<proteinExistence type="predicted"/>
<accession>A0A6J5LEF3</accession>
<dbReference type="PANTHER" id="PTHR41248:SF1">
    <property type="entry name" value="NORD PROTEIN"/>
    <property type="match status" value="1"/>
</dbReference>
<name>A0A6J5LEF3_9CAUD</name>
<evidence type="ECO:0000256" key="1">
    <source>
        <dbReference type="SAM" id="MobiDB-lite"/>
    </source>
</evidence>
<dbReference type="InterPro" id="IPR025861">
    <property type="entry name" value="CobT_VWA_dom"/>
</dbReference>
<feature type="domain" description="Cobalamin biosynthesis protein CobT VWA" evidence="2">
    <location>
        <begin position="492"/>
        <end position="586"/>
    </location>
</feature>
<dbReference type="PANTHER" id="PTHR41248">
    <property type="entry name" value="NORD PROTEIN"/>
    <property type="match status" value="1"/>
</dbReference>
<organism evidence="3">
    <name type="scientific">uncultured Caudovirales phage</name>
    <dbReference type="NCBI Taxonomy" id="2100421"/>
    <lineage>
        <taxon>Viruses</taxon>
        <taxon>Duplodnaviria</taxon>
        <taxon>Heunggongvirae</taxon>
        <taxon>Uroviricota</taxon>
        <taxon>Caudoviricetes</taxon>
        <taxon>Peduoviridae</taxon>
        <taxon>Maltschvirus</taxon>
        <taxon>Maltschvirus maltsch</taxon>
    </lineage>
</organism>
<feature type="domain" description="Cobalamin biosynthesis protein CobT VWA" evidence="2">
    <location>
        <begin position="395"/>
        <end position="452"/>
    </location>
</feature>
<evidence type="ECO:0000313" key="3">
    <source>
        <dbReference type="EMBL" id="CAB4131972.1"/>
    </source>
</evidence>
<evidence type="ECO:0000259" key="2">
    <source>
        <dbReference type="Pfam" id="PF11775"/>
    </source>
</evidence>
<reference evidence="3" key="1">
    <citation type="submission" date="2020-04" db="EMBL/GenBank/DDBJ databases">
        <authorList>
            <person name="Chiriac C."/>
            <person name="Salcher M."/>
            <person name="Ghai R."/>
            <person name="Kavagutti S V."/>
        </authorList>
    </citation>
    <scope>NUCLEOTIDE SEQUENCE</scope>
</reference>